<dbReference type="Proteomes" id="UP001212997">
    <property type="component" value="Unassembled WGS sequence"/>
</dbReference>
<organism evidence="1 2">
    <name type="scientific">Meripilus lineatus</name>
    <dbReference type="NCBI Taxonomy" id="2056292"/>
    <lineage>
        <taxon>Eukaryota</taxon>
        <taxon>Fungi</taxon>
        <taxon>Dikarya</taxon>
        <taxon>Basidiomycota</taxon>
        <taxon>Agaricomycotina</taxon>
        <taxon>Agaricomycetes</taxon>
        <taxon>Polyporales</taxon>
        <taxon>Meripilaceae</taxon>
        <taxon>Meripilus</taxon>
    </lineage>
</organism>
<dbReference type="InterPro" id="IPR032675">
    <property type="entry name" value="LRR_dom_sf"/>
</dbReference>
<dbReference type="Gene3D" id="3.80.10.10">
    <property type="entry name" value="Ribonuclease Inhibitor"/>
    <property type="match status" value="1"/>
</dbReference>
<proteinExistence type="predicted"/>
<protein>
    <submittedName>
        <fullName evidence="1">Uncharacterized protein</fullName>
    </submittedName>
</protein>
<name>A0AAD5YCR3_9APHY</name>
<reference evidence="1" key="1">
    <citation type="submission" date="2022-07" db="EMBL/GenBank/DDBJ databases">
        <title>Genome Sequence of Physisporinus lineatus.</title>
        <authorList>
            <person name="Buettner E."/>
        </authorList>
    </citation>
    <scope>NUCLEOTIDE SEQUENCE</scope>
    <source>
        <strain evidence="1">VT162</strain>
    </source>
</reference>
<keyword evidence="2" id="KW-1185">Reference proteome</keyword>
<evidence type="ECO:0000313" key="1">
    <source>
        <dbReference type="EMBL" id="KAJ3481435.1"/>
    </source>
</evidence>
<accession>A0AAD5YCR3</accession>
<dbReference type="SUPFAM" id="SSF52047">
    <property type="entry name" value="RNI-like"/>
    <property type="match status" value="1"/>
</dbReference>
<sequence length="468" mass="53808">MISELLKRSGECPMIFLGQGMFDSIDATEIALIVANIHRFRHFSLSIKSDVIHDVPPFSAAPQLEVFHLRLHNWGHAPHVFPLLLSKSDFPRIQDVELRRLPFNNYGPFLRSTLTKLSLTWCSLEDRDCNAFLSSLQEMRGLRELLLSSLEVPRFDIYQVPENFHLPTLRRLTIVANNDSSIMRILARITVPHSTYMHFHFRYTPPRLQLRWSEFEQFIREVKNFLISNVVGGVPTLRSVRLQSGGGVALFGWNEELPNESRLGMRDEEPDFNLLVRMSGPMDSQALSLRLLCESLPLSEARIGFIVIQRKVLPLSSVWHSLLNAMTDIRHLQLSIPNPVYFCRALSKRSGAHPTLLLPKLERLALYHTQFLPSQHPLRCTPFQQIVSWLRLRAGRGYKISTLEFREAVNFQEGDLDVLRDCADEVIWDNKEKILHDPSPHSIPTALSMDDLEPHLLMDQARTYEAGQ</sequence>
<gene>
    <name evidence="1" type="ORF">NLI96_g7657</name>
</gene>
<evidence type="ECO:0000313" key="2">
    <source>
        <dbReference type="Proteomes" id="UP001212997"/>
    </source>
</evidence>
<dbReference type="EMBL" id="JANAWD010000321">
    <property type="protein sequence ID" value="KAJ3481435.1"/>
    <property type="molecule type" value="Genomic_DNA"/>
</dbReference>
<comment type="caution">
    <text evidence="1">The sequence shown here is derived from an EMBL/GenBank/DDBJ whole genome shotgun (WGS) entry which is preliminary data.</text>
</comment>
<dbReference type="AlphaFoldDB" id="A0AAD5YCR3"/>